<dbReference type="Proteomes" id="UP000054565">
    <property type="component" value="Unassembled WGS sequence"/>
</dbReference>
<evidence type="ECO:0000313" key="2">
    <source>
        <dbReference type="Proteomes" id="UP000054565"/>
    </source>
</evidence>
<gene>
    <name evidence="1" type="ORF">CIRG_07453</name>
</gene>
<dbReference type="AlphaFoldDB" id="A0A0J7BCF9"/>
<evidence type="ECO:0000313" key="1">
    <source>
        <dbReference type="EMBL" id="KMP07772.1"/>
    </source>
</evidence>
<accession>A0A0J7BCF9</accession>
<sequence length="126" mass="13602">MPTIDTAVALAFCPDCGGKSPVLGCDWPYRSLPAASSWNRSCSTKALSFPGSWLRCITKRHPGQSLLPKPPWPSVSPPLAASWKGWLESKTRSRFKESVMSVLHLPNAGTSMGNANLCAFLTAARK</sequence>
<proteinExistence type="predicted"/>
<name>A0A0J7BCF9_COCIT</name>
<organism evidence="1 2">
    <name type="scientific">Coccidioides immitis RMSCC 2394</name>
    <dbReference type="NCBI Taxonomy" id="404692"/>
    <lineage>
        <taxon>Eukaryota</taxon>
        <taxon>Fungi</taxon>
        <taxon>Dikarya</taxon>
        <taxon>Ascomycota</taxon>
        <taxon>Pezizomycotina</taxon>
        <taxon>Eurotiomycetes</taxon>
        <taxon>Eurotiomycetidae</taxon>
        <taxon>Onygenales</taxon>
        <taxon>Onygenaceae</taxon>
        <taxon>Coccidioides</taxon>
    </lineage>
</organism>
<reference evidence="2" key="1">
    <citation type="journal article" date="2010" name="Genome Res.">
        <title>Population genomic sequencing of Coccidioides fungi reveals recent hybridization and transposon control.</title>
        <authorList>
            <person name="Neafsey D.E."/>
            <person name="Barker B.M."/>
            <person name="Sharpton T.J."/>
            <person name="Stajich J.E."/>
            <person name="Park D.J."/>
            <person name="Whiston E."/>
            <person name="Hung C.-Y."/>
            <person name="McMahan C."/>
            <person name="White J."/>
            <person name="Sykes S."/>
            <person name="Heiman D."/>
            <person name="Young S."/>
            <person name="Zeng Q."/>
            <person name="Abouelleil A."/>
            <person name="Aftuck L."/>
            <person name="Bessette D."/>
            <person name="Brown A."/>
            <person name="FitzGerald M."/>
            <person name="Lui A."/>
            <person name="Macdonald J.P."/>
            <person name="Priest M."/>
            <person name="Orbach M.J."/>
            <person name="Galgiani J.N."/>
            <person name="Kirkland T.N."/>
            <person name="Cole G.T."/>
            <person name="Birren B.W."/>
            <person name="Henn M.R."/>
            <person name="Taylor J.W."/>
            <person name="Rounsley S.D."/>
        </authorList>
    </citation>
    <scope>NUCLEOTIDE SEQUENCE [LARGE SCALE GENOMIC DNA]</scope>
    <source>
        <strain evidence="2">RMSCC 2394</strain>
    </source>
</reference>
<dbReference type="EMBL" id="DS028097">
    <property type="protein sequence ID" value="KMP07772.1"/>
    <property type="molecule type" value="Genomic_DNA"/>
</dbReference>
<protein>
    <submittedName>
        <fullName evidence="1">Uncharacterized protein</fullName>
    </submittedName>
</protein>